<reference evidence="3 4" key="3">
    <citation type="journal article" date="2020" name="Int. J. Syst. Evol. Microbiol.">
        <title>Corynebacterium silvaticum sp. nov., a unique group of NTTB corynebacteria in wild boar and roe deer.</title>
        <authorList>
            <person name="Dangel A."/>
            <person name="Berger A."/>
            <person name="Rau J."/>
            <person name="Eisenberg T."/>
            <person name="Kampfer P."/>
            <person name="Margos G."/>
            <person name="Contzen M."/>
            <person name="Busse H.J."/>
            <person name="Konrad R."/>
            <person name="Peters M."/>
            <person name="Sting R."/>
            <person name="Sing A."/>
        </authorList>
    </citation>
    <scope>NUCLEOTIDE SEQUENCE [LARGE SCALE GENOMIC DNA]</scope>
    <source>
        <strain evidence="3 4">PO100/5</strain>
    </source>
</reference>
<accession>A0A7Y4LIA0</accession>
<dbReference type="SUPFAM" id="SSF56801">
    <property type="entry name" value="Acetyl-CoA synthetase-like"/>
    <property type="match status" value="1"/>
</dbReference>
<keyword evidence="3" id="KW-0436">Ligase</keyword>
<sequence length="375" mass="39975">MHVLEPLVVPAHDPASILDSLEQAIVGQRSFLPIPSNDKDRADLLRRSQRVGQPIDPEIALVMSTSGSTGMPKGAMLTARNLVSSADATHQFLGDEAQWLLAMPAHHIAGMQVLIRSLIAGYDPVVVDVSRGFNVASFATAAASVEGERVYTSLTPLQLLKAMDTLIGIEALRTFDAILVGGAPLRADDLRAAKELGINIVTTYGSSETSGGCVYNGRPIPGASVRVVGERIHLGGPMVAQGYRSMPDHEAFAEPGWFITSDAGTLTGGILNVTGRLDNVIDSGGLKIHPEVLERTLCDIRGVTAACVVGLPDRRFGQIIVAAYEGSAHPTDIISALDDLPRWQLPKDIRRVESLPLIGTGKVDRRSVTALFTQQ</sequence>
<dbReference type="AlphaFoldDB" id="A0A7Y4LIA0"/>
<evidence type="ECO:0000313" key="3">
    <source>
        <dbReference type="EMBL" id="ARU45461.1"/>
    </source>
</evidence>
<dbReference type="NCBIfam" id="NF005877">
    <property type="entry name" value="PRK07824.1"/>
    <property type="match status" value="1"/>
</dbReference>
<dbReference type="PANTHER" id="PTHR43201">
    <property type="entry name" value="ACYL-COA SYNTHETASE"/>
    <property type="match status" value="1"/>
</dbReference>
<reference evidence="3 4" key="4">
    <citation type="journal article" date="2020" name="PLoS ONE">
        <title>Taxonomic classification of strain PO100/5 shows a broader geographic distribution and genetic markers of the recently described Corynebacterium silvaticum.</title>
        <authorList>
            <person name="Viana M.V.C."/>
            <person name="Profeta R."/>
            <person name="da Silva A.L."/>
            <person name="Hurtado R."/>
            <person name="Cerqueira J.C."/>
            <person name="Ribeiro B.F.S."/>
            <person name="Almeida M.O."/>
            <person name="Morais-Rodrigues F."/>
            <person name="Soares S.C."/>
            <person name="Oliveira M."/>
            <person name="Tavares L."/>
            <person name="Figueiredo H."/>
            <person name="Wattam A.R."/>
            <person name="Barh D."/>
            <person name="Ghosh P."/>
            <person name="Silva A."/>
            <person name="Azevedo V."/>
        </authorList>
    </citation>
    <scope>NUCLEOTIDE SEQUENCE [LARGE SCALE GENOMIC DNA]</scope>
    <source>
        <strain evidence="3 4">PO100/5</strain>
    </source>
</reference>
<dbReference type="Proteomes" id="UP000195652">
    <property type="component" value="Chromosome"/>
</dbReference>
<dbReference type="Pfam" id="PF00501">
    <property type="entry name" value="AMP-binding"/>
    <property type="match status" value="1"/>
</dbReference>
<dbReference type="GO" id="GO:0031956">
    <property type="term" value="F:medium-chain fatty acid-CoA ligase activity"/>
    <property type="evidence" value="ECO:0007669"/>
    <property type="project" value="TreeGrafter"/>
</dbReference>
<dbReference type="InterPro" id="IPR025110">
    <property type="entry name" value="AMP-bd_C"/>
</dbReference>
<dbReference type="InterPro" id="IPR000873">
    <property type="entry name" value="AMP-dep_synth/lig_dom"/>
</dbReference>
<reference evidence="3 4" key="2">
    <citation type="journal article" date="2020" name="Antonie Van Leeuwenhoek">
        <title>Phylogenomic characterisation of a novel corynebacterial species pathogenic to animals.</title>
        <authorList>
            <person name="Moller J."/>
            <person name="Musella L."/>
            <person name="Melnikov V."/>
            <person name="Geissdorfer W."/>
            <person name="Burkovski A."/>
            <person name="Sangal V."/>
        </authorList>
    </citation>
    <scope>NUCLEOTIDE SEQUENCE [LARGE SCALE GENOMIC DNA]</scope>
    <source>
        <strain evidence="3 4">PO100/5</strain>
    </source>
</reference>
<dbReference type="Gene3D" id="3.40.50.12780">
    <property type="entry name" value="N-terminal domain of ligase-like"/>
    <property type="match status" value="1"/>
</dbReference>
<proteinExistence type="predicted"/>
<dbReference type="OrthoDB" id="9803968at2"/>
<feature type="domain" description="AMP-binding enzyme C-terminal" evidence="2">
    <location>
        <begin position="294"/>
        <end position="362"/>
    </location>
</feature>
<dbReference type="PANTHER" id="PTHR43201:SF32">
    <property type="entry name" value="2-SUCCINYLBENZOATE--COA LIGASE, CHLOROPLASTIC_PEROXISOMAL"/>
    <property type="match status" value="1"/>
</dbReference>
<dbReference type="GeneID" id="75007040"/>
<dbReference type="GO" id="GO:0006631">
    <property type="term" value="P:fatty acid metabolic process"/>
    <property type="evidence" value="ECO:0007669"/>
    <property type="project" value="TreeGrafter"/>
</dbReference>
<dbReference type="InterPro" id="IPR042099">
    <property type="entry name" value="ANL_N_sf"/>
</dbReference>
<evidence type="ECO:0000259" key="1">
    <source>
        <dbReference type="Pfam" id="PF00501"/>
    </source>
</evidence>
<dbReference type="InterPro" id="IPR045851">
    <property type="entry name" value="AMP-bd_C_sf"/>
</dbReference>
<dbReference type="EMBL" id="CP021417">
    <property type="protein sequence ID" value="ARU45461.1"/>
    <property type="molecule type" value="Genomic_DNA"/>
</dbReference>
<organism evidence="3 4">
    <name type="scientific">Corynebacterium silvaticum</name>
    <dbReference type="NCBI Taxonomy" id="2320431"/>
    <lineage>
        <taxon>Bacteria</taxon>
        <taxon>Bacillati</taxon>
        <taxon>Actinomycetota</taxon>
        <taxon>Actinomycetes</taxon>
        <taxon>Mycobacteriales</taxon>
        <taxon>Corynebacteriaceae</taxon>
        <taxon>Corynebacterium</taxon>
    </lineage>
</organism>
<dbReference type="KEGG" id="csil:CBE74_01915"/>
<reference evidence="3 4" key="1">
    <citation type="journal article" date="2014" name="BMC Vet. Res.">
        <title>First report of Corynebacterium pseudotuberculosis from caseous lymphadenitis lesions in Black Alentejano pig (Sus scrofa domesticus).</title>
        <authorList>
            <person name="Oliveira M."/>
            <person name="Barroco C."/>
            <person name="Mottola C."/>
            <person name="Santos R."/>
            <person name="Lemsaddek A."/>
            <person name="Tavares L."/>
            <person name="Semedo-Lemsaddek T."/>
        </authorList>
    </citation>
    <scope>NUCLEOTIDE SEQUENCE [LARGE SCALE GENOMIC DNA]</scope>
    <source>
        <strain evidence="3 4">PO100/5</strain>
    </source>
</reference>
<dbReference type="CDD" id="cd17630">
    <property type="entry name" value="OSB_MenE-like"/>
    <property type="match status" value="1"/>
</dbReference>
<protein>
    <submittedName>
        <fullName evidence="3">O-succinylbenzoate--CoA ligase</fullName>
        <ecNumber evidence="3">6.2.1.26</ecNumber>
    </submittedName>
</protein>
<keyword evidence="4" id="KW-1185">Reference proteome</keyword>
<evidence type="ECO:0000259" key="2">
    <source>
        <dbReference type="Pfam" id="PF13193"/>
    </source>
</evidence>
<dbReference type="Pfam" id="PF13193">
    <property type="entry name" value="AMP-binding_C"/>
    <property type="match status" value="1"/>
</dbReference>
<dbReference type="EC" id="6.2.1.26" evidence="3"/>
<feature type="domain" description="AMP-dependent synthetase/ligase" evidence="1">
    <location>
        <begin position="44"/>
        <end position="243"/>
    </location>
</feature>
<dbReference type="RefSeq" id="WP_087453344.1">
    <property type="nucleotide sequence ID" value="NZ_CP021417.2"/>
</dbReference>
<name>A0A7Y4LIA0_9CORY</name>
<evidence type="ECO:0000313" key="4">
    <source>
        <dbReference type="Proteomes" id="UP000195652"/>
    </source>
</evidence>
<dbReference type="Gene3D" id="3.30.300.30">
    <property type="match status" value="1"/>
</dbReference>
<gene>
    <name evidence="3" type="primary">menE</name>
    <name evidence="3" type="ORF">CBE74_01915</name>
</gene>